<evidence type="ECO:0000313" key="3">
    <source>
        <dbReference type="Proteomes" id="UP000215914"/>
    </source>
</evidence>
<organism evidence="2 3">
    <name type="scientific">Helianthus annuus</name>
    <name type="common">Common sunflower</name>
    <dbReference type="NCBI Taxonomy" id="4232"/>
    <lineage>
        <taxon>Eukaryota</taxon>
        <taxon>Viridiplantae</taxon>
        <taxon>Streptophyta</taxon>
        <taxon>Embryophyta</taxon>
        <taxon>Tracheophyta</taxon>
        <taxon>Spermatophyta</taxon>
        <taxon>Magnoliopsida</taxon>
        <taxon>eudicotyledons</taxon>
        <taxon>Gunneridae</taxon>
        <taxon>Pentapetalae</taxon>
        <taxon>asterids</taxon>
        <taxon>campanulids</taxon>
        <taxon>Asterales</taxon>
        <taxon>Asteraceae</taxon>
        <taxon>Asteroideae</taxon>
        <taxon>Heliantheae alliance</taxon>
        <taxon>Heliantheae</taxon>
        <taxon>Helianthus</taxon>
    </lineage>
</organism>
<dbReference type="EMBL" id="MNCJ02000318">
    <property type="protein sequence ID" value="KAF5814206.1"/>
    <property type="molecule type" value="Genomic_DNA"/>
</dbReference>
<dbReference type="GO" id="GO:0016760">
    <property type="term" value="F:cellulose synthase (UDP-forming) activity"/>
    <property type="evidence" value="ECO:0007669"/>
    <property type="project" value="UniProtKB-EC"/>
</dbReference>
<dbReference type="InParanoid" id="A0A251V7R1"/>
<gene>
    <name evidence="2" type="ORF">HannXRQ_Chr03g0073821</name>
    <name evidence="1" type="ORF">HanXRQr2_Chr03g0108381</name>
</gene>
<reference evidence="2" key="2">
    <citation type="submission" date="2017-02" db="EMBL/GenBank/DDBJ databases">
        <title>Sunflower complete genome.</title>
        <authorList>
            <person name="Langlade N."/>
            <person name="Munos S."/>
        </authorList>
    </citation>
    <scope>NUCLEOTIDE SEQUENCE [LARGE SCALE GENOMIC DNA]</scope>
    <source>
        <tissue evidence="2">Leaves</tissue>
    </source>
</reference>
<keyword evidence="1" id="KW-0328">Glycosyltransferase</keyword>
<dbReference type="EC" id="2.4.1.12" evidence="1"/>
<dbReference type="Proteomes" id="UP000215914">
    <property type="component" value="Chromosome 3"/>
</dbReference>
<accession>A0A251V7R1</accession>
<dbReference type="Gramene" id="mRNA:HanXRQr2_Chr03g0108381">
    <property type="protein sequence ID" value="mRNA:HanXRQr2_Chr03g0108381"/>
    <property type="gene ID" value="HanXRQr2_Chr03g0108381"/>
</dbReference>
<proteinExistence type="predicted"/>
<dbReference type="EMBL" id="CM007892">
    <property type="protein sequence ID" value="OTG31283.1"/>
    <property type="molecule type" value="Genomic_DNA"/>
</dbReference>
<keyword evidence="1" id="KW-0808">Transferase</keyword>
<sequence length="145" mass="15902">MCPVLKVSPLPSAVTLLAGIGVAEKEPVTRNTMAGHLSNSQDVGLHARTVSTVLTVDSDMIDEGGNPIWKNRVESWKDKKKKRGGKVAKEVQVPVDQHIEEKQQSADPNAMQPLSQIIPIPKSQIAPCRTVIILRLIILGLFFQY</sequence>
<evidence type="ECO:0000313" key="1">
    <source>
        <dbReference type="EMBL" id="KAF5814206.1"/>
    </source>
</evidence>
<name>A0A251V7R1_HELAN</name>
<reference evidence="1 3" key="1">
    <citation type="journal article" date="2017" name="Nature">
        <title>The sunflower genome provides insights into oil metabolism, flowering and Asterid evolution.</title>
        <authorList>
            <person name="Badouin H."/>
            <person name="Gouzy J."/>
            <person name="Grassa C.J."/>
            <person name="Murat F."/>
            <person name="Staton S.E."/>
            <person name="Cottret L."/>
            <person name="Lelandais-Briere C."/>
            <person name="Owens G.L."/>
            <person name="Carrere S."/>
            <person name="Mayjonade B."/>
            <person name="Legrand L."/>
            <person name="Gill N."/>
            <person name="Kane N.C."/>
            <person name="Bowers J.E."/>
            <person name="Hubner S."/>
            <person name="Bellec A."/>
            <person name="Berard A."/>
            <person name="Berges H."/>
            <person name="Blanchet N."/>
            <person name="Boniface M.C."/>
            <person name="Brunel D."/>
            <person name="Catrice O."/>
            <person name="Chaidir N."/>
            <person name="Claudel C."/>
            <person name="Donnadieu C."/>
            <person name="Faraut T."/>
            <person name="Fievet G."/>
            <person name="Helmstetter N."/>
            <person name="King M."/>
            <person name="Knapp S.J."/>
            <person name="Lai Z."/>
            <person name="Le Paslier M.C."/>
            <person name="Lippi Y."/>
            <person name="Lorenzon L."/>
            <person name="Mandel J.R."/>
            <person name="Marage G."/>
            <person name="Marchand G."/>
            <person name="Marquand E."/>
            <person name="Bret-Mestries E."/>
            <person name="Morien E."/>
            <person name="Nambeesan S."/>
            <person name="Nguyen T."/>
            <person name="Pegot-Espagnet P."/>
            <person name="Pouilly N."/>
            <person name="Raftis F."/>
            <person name="Sallet E."/>
            <person name="Schiex T."/>
            <person name="Thomas J."/>
            <person name="Vandecasteele C."/>
            <person name="Vares D."/>
            <person name="Vear F."/>
            <person name="Vautrin S."/>
            <person name="Crespi M."/>
            <person name="Mangin B."/>
            <person name="Burke J.M."/>
            <person name="Salse J."/>
            <person name="Munos S."/>
            <person name="Vincourt P."/>
            <person name="Rieseberg L.H."/>
            <person name="Langlade N.B."/>
        </authorList>
    </citation>
    <scope>NUCLEOTIDE SEQUENCE [LARGE SCALE GENOMIC DNA]</scope>
    <source>
        <strain evidence="3">cv. SF193</strain>
        <tissue evidence="1">Leaves</tissue>
    </source>
</reference>
<dbReference type="STRING" id="4232.A0A251V7R1"/>
<evidence type="ECO:0000313" key="2">
    <source>
        <dbReference type="EMBL" id="OTG31283.1"/>
    </source>
</evidence>
<dbReference type="AlphaFoldDB" id="A0A251V7R1"/>
<keyword evidence="3" id="KW-1185">Reference proteome</keyword>
<reference evidence="1" key="3">
    <citation type="submission" date="2020-06" db="EMBL/GenBank/DDBJ databases">
        <title>Helianthus annuus Genome sequencing and assembly Release 2.</title>
        <authorList>
            <person name="Gouzy J."/>
            <person name="Langlade N."/>
            <person name="Munos S."/>
        </authorList>
    </citation>
    <scope>NUCLEOTIDE SEQUENCE</scope>
    <source>
        <tissue evidence="1">Leaves</tissue>
    </source>
</reference>
<protein>
    <submittedName>
        <fullName evidence="1">Cellulose synthase (UDP-forming)</fullName>
        <ecNumber evidence="1">2.4.1.12</ecNumber>
    </submittedName>
</protein>